<evidence type="ECO:0000313" key="3">
    <source>
        <dbReference type="Proteomes" id="UP000294257"/>
    </source>
</evidence>
<feature type="transmembrane region" description="Helical" evidence="1">
    <location>
        <begin position="21"/>
        <end position="43"/>
    </location>
</feature>
<proteinExistence type="predicted"/>
<dbReference type="Proteomes" id="UP000294257">
    <property type="component" value="Unassembled WGS sequence"/>
</dbReference>
<name>A0A4Q7KLU0_9PSEU</name>
<keyword evidence="3" id="KW-1185">Reference proteome</keyword>
<reference evidence="2 3" key="1">
    <citation type="submission" date="2019-02" db="EMBL/GenBank/DDBJ databases">
        <title>Genomic Encyclopedia of Type Strains, Phase IV (KMG-IV): sequencing the most valuable type-strain genomes for metagenomic binning, comparative biology and taxonomic classification.</title>
        <authorList>
            <person name="Goeker M."/>
        </authorList>
    </citation>
    <scope>NUCLEOTIDE SEQUENCE [LARGE SCALE GENOMIC DNA]</scope>
    <source>
        <strain evidence="2 3">DSM 101727</strain>
    </source>
</reference>
<dbReference type="AlphaFoldDB" id="A0A4Q7KLU0"/>
<dbReference type="EMBL" id="SGWQ01000008">
    <property type="protein sequence ID" value="RZS34926.1"/>
    <property type="molecule type" value="Genomic_DNA"/>
</dbReference>
<keyword evidence="1" id="KW-1133">Transmembrane helix</keyword>
<accession>A0A4Q7KLU0</accession>
<evidence type="ECO:0008006" key="4">
    <source>
        <dbReference type="Google" id="ProtNLM"/>
    </source>
</evidence>
<keyword evidence="1" id="KW-0472">Membrane</keyword>
<protein>
    <recommendedName>
        <fullName evidence="4">PknH-like protein</fullName>
    </recommendedName>
</protein>
<comment type="caution">
    <text evidence="2">The sequence shown here is derived from an EMBL/GenBank/DDBJ whole genome shotgun (WGS) entry which is preliminary data.</text>
</comment>
<evidence type="ECO:0000256" key="1">
    <source>
        <dbReference type="SAM" id="Phobius"/>
    </source>
</evidence>
<organism evidence="2 3">
    <name type="scientific">Herbihabitans rhizosphaerae</name>
    <dbReference type="NCBI Taxonomy" id="1872711"/>
    <lineage>
        <taxon>Bacteria</taxon>
        <taxon>Bacillati</taxon>
        <taxon>Actinomycetota</taxon>
        <taxon>Actinomycetes</taxon>
        <taxon>Pseudonocardiales</taxon>
        <taxon>Pseudonocardiaceae</taxon>
        <taxon>Herbihabitans</taxon>
    </lineage>
</organism>
<sequence>MPNAPQYAPEQFTVPPKKRRTALWISIAAVVVVAAVVTTILLISNSSSATLTVDKALEKALLTSSDFPSGYDVSVLTQDEIDKLNQQQQLPDDIQPAECSDLMRSQPKPTGDYSVGGMKATNAGERTGYSEIVTPVGGYGEWNPSRIDEVIGKCGTTTFSQDGQSGTVSFAKLTGVNGDGFALRTRIEGGGVKLTLGVAITKVGEHVVVFTGAYGRTFDEASFVRLANAANEKARATL</sequence>
<gene>
    <name evidence="2" type="ORF">EV193_108276</name>
</gene>
<evidence type="ECO:0000313" key="2">
    <source>
        <dbReference type="EMBL" id="RZS34926.1"/>
    </source>
</evidence>
<keyword evidence="1" id="KW-0812">Transmembrane</keyword>